<comment type="subcellular location">
    <subcellularLocation>
        <location evidence="3">Cytoplasm</location>
    </subcellularLocation>
    <text evidence="3">The tmRNA-SmpB complex associates with stalled 70S ribosomes.</text>
</comment>
<dbReference type="CDD" id="cd09294">
    <property type="entry name" value="SmpB"/>
    <property type="match status" value="1"/>
</dbReference>
<evidence type="ECO:0000256" key="2">
    <source>
        <dbReference type="ARBA" id="ARBA00022884"/>
    </source>
</evidence>
<dbReference type="PANTHER" id="PTHR30308">
    <property type="entry name" value="TMRNA-BINDING COMPONENT OF TRANS-TRANSLATION TAGGING COMPLEX"/>
    <property type="match status" value="1"/>
</dbReference>
<dbReference type="AlphaFoldDB" id="A0A8J7S5D3"/>
<dbReference type="Gene3D" id="2.40.280.10">
    <property type="match status" value="1"/>
</dbReference>
<gene>
    <name evidence="3 4" type="primary">smpB</name>
    <name evidence="4" type="ORF">KAJ83_02575</name>
</gene>
<dbReference type="RefSeq" id="WP_210680443.1">
    <property type="nucleotide sequence ID" value="NZ_JAGMWN010000001.1"/>
</dbReference>
<keyword evidence="5" id="KW-1185">Reference proteome</keyword>
<proteinExistence type="inferred from homology"/>
<dbReference type="HAMAP" id="MF_00023">
    <property type="entry name" value="SmpB"/>
    <property type="match status" value="1"/>
</dbReference>
<dbReference type="InterPro" id="IPR000037">
    <property type="entry name" value="SsrA-bd_prot"/>
</dbReference>
<dbReference type="GO" id="GO:0070930">
    <property type="term" value="P:trans-translation-dependent protein tagging"/>
    <property type="evidence" value="ECO:0007669"/>
    <property type="project" value="TreeGrafter"/>
</dbReference>
<comment type="function">
    <text evidence="3">Required for rescue of stalled ribosomes mediated by trans-translation. Binds to transfer-messenger RNA (tmRNA), required for stable association of tmRNA with ribosomes. tmRNA and SmpB together mimic tRNA shape, replacing the anticodon stem-loop with SmpB. tmRNA is encoded by the ssrA gene; the 2 termini fold to resemble tRNA(Ala) and it encodes a 'tag peptide', a short internal open reading frame. During trans-translation Ala-aminoacylated tmRNA acts like a tRNA, entering the A-site of stalled ribosomes, displacing the stalled mRNA. The ribosome then switches to translate the ORF on the tmRNA; the nascent peptide is terminated with the 'tag peptide' encoded by the tmRNA and targeted for degradation. The ribosome is freed to recommence translation, which seems to be the essential function of trans-translation.</text>
</comment>
<dbReference type="InterPro" id="IPR020081">
    <property type="entry name" value="SsrA-bd_prot_CS"/>
</dbReference>
<dbReference type="InterPro" id="IPR023620">
    <property type="entry name" value="SmpB"/>
</dbReference>
<dbReference type="PANTHER" id="PTHR30308:SF2">
    <property type="entry name" value="SSRA-BINDING PROTEIN"/>
    <property type="match status" value="1"/>
</dbReference>
<organism evidence="4 5">
    <name type="scientific">Marivibrio halodurans</name>
    <dbReference type="NCBI Taxonomy" id="2039722"/>
    <lineage>
        <taxon>Bacteria</taxon>
        <taxon>Pseudomonadati</taxon>
        <taxon>Pseudomonadota</taxon>
        <taxon>Alphaproteobacteria</taxon>
        <taxon>Rhodospirillales</taxon>
        <taxon>Rhodospirillaceae</taxon>
        <taxon>Marivibrio</taxon>
    </lineage>
</organism>
<dbReference type="EMBL" id="JAGMWN010000001">
    <property type="protein sequence ID" value="MBP5855877.1"/>
    <property type="molecule type" value="Genomic_DNA"/>
</dbReference>
<evidence type="ECO:0000313" key="5">
    <source>
        <dbReference type="Proteomes" id="UP000672602"/>
    </source>
</evidence>
<dbReference type="NCBIfam" id="TIGR00086">
    <property type="entry name" value="smpB"/>
    <property type="match status" value="1"/>
</dbReference>
<dbReference type="GO" id="GO:0070929">
    <property type="term" value="P:trans-translation"/>
    <property type="evidence" value="ECO:0007669"/>
    <property type="project" value="UniProtKB-UniRule"/>
</dbReference>
<comment type="caution">
    <text evidence="4">The sequence shown here is derived from an EMBL/GenBank/DDBJ whole genome shotgun (WGS) entry which is preliminary data.</text>
</comment>
<evidence type="ECO:0000313" key="4">
    <source>
        <dbReference type="EMBL" id="MBP5855877.1"/>
    </source>
</evidence>
<dbReference type="GO" id="GO:0003723">
    <property type="term" value="F:RNA binding"/>
    <property type="evidence" value="ECO:0007669"/>
    <property type="project" value="UniProtKB-UniRule"/>
</dbReference>
<comment type="similarity">
    <text evidence="3">Belongs to the SmpB family.</text>
</comment>
<keyword evidence="1 3" id="KW-0963">Cytoplasm</keyword>
<dbReference type="PROSITE" id="PS01317">
    <property type="entry name" value="SSRP"/>
    <property type="match status" value="1"/>
</dbReference>
<reference evidence="4" key="1">
    <citation type="submission" date="2021-04" db="EMBL/GenBank/DDBJ databases">
        <authorList>
            <person name="Zhang D.-C."/>
        </authorList>
    </citation>
    <scope>NUCLEOTIDE SEQUENCE</scope>
    <source>
        <strain evidence="4">CGMCC 1.15697</strain>
    </source>
</reference>
<dbReference type="NCBIfam" id="NF003843">
    <property type="entry name" value="PRK05422.1"/>
    <property type="match status" value="1"/>
</dbReference>
<dbReference type="GO" id="GO:0005829">
    <property type="term" value="C:cytosol"/>
    <property type="evidence" value="ECO:0007669"/>
    <property type="project" value="TreeGrafter"/>
</dbReference>
<dbReference type="SUPFAM" id="SSF74982">
    <property type="entry name" value="Small protein B (SmpB)"/>
    <property type="match status" value="1"/>
</dbReference>
<evidence type="ECO:0000256" key="1">
    <source>
        <dbReference type="ARBA" id="ARBA00022490"/>
    </source>
</evidence>
<accession>A0A8J7S5D3</accession>
<protein>
    <recommendedName>
        <fullName evidence="3">SsrA-binding protein</fullName>
    </recommendedName>
    <alternativeName>
        <fullName evidence="3">Small protein B</fullName>
    </alternativeName>
</protein>
<dbReference type="Pfam" id="PF01668">
    <property type="entry name" value="SmpB"/>
    <property type="match status" value="1"/>
</dbReference>
<dbReference type="Proteomes" id="UP000672602">
    <property type="component" value="Unassembled WGS sequence"/>
</dbReference>
<evidence type="ECO:0000256" key="3">
    <source>
        <dbReference type="HAMAP-Rule" id="MF_00023"/>
    </source>
</evidence>
<keyword evidence="2 3" id="KW-0694">RNA-binding</keyword>
<sequence length="161" mass="18425">MAQKKRSTLTSTGTISVNRRAKFDYEIEEEVEAGLQLLGTEVKSLRRGTVNLSDAYAGPKDGEMYLFNVHIGDYPNAPAKFQHEPKRARKLLLHKRERDKFLGAAKQGGYTLVPLRLYFNNRGICKLALGLGKGKRQVDKRETIKQRDWQRKKAQVMKEYG</sequence>
<name>A0A8J7S5D3_9PROT</name>